<evidence type="ECO:0000256" key="2">
    <source>
        <dbReference type="SAM" id="Phobius"/>
    </source>
</evidence>
<feature type="region of interest" description="Disordered" evidence="1">
    <location>
        <begin position="280"/>
        <end position="343"/>
    </location>
</feature>
<proteinExistence type="predicted"/>
<dbReference type="KEGG" id="epa:110247503"/>
<feature type="compositionally biased region" description="Polar residues" evidence="1">
    <location>
        <begin position="181"/>
        <end position="195"/>
    </location>
</feature>
<dbReference type="EnsemblMetazoa" id="XM_021053938.1">
    <property type="protein sequence ID" value="XP_020909597.1"/>
    <property type="gene ID" value="LOC110247503"/>
</dbReference>
<protein>
    <submittedName>
        <fullName evidence="3">Uncharacterized protein</fullName>
    </submittedName>
</protein>
<keyword evidence="2" id="KW-0472">Membrane</keyword>
<sequence length="343" mass="40284">MAKVTGNSARAAAIVGFLIICCGIPITTCGVIWVAYGGYQGHGLWSGIPLLATGFFGFVSLTRNNCMFILYIILAIMTAIGAGIQSVTAGLELNHWNKYIGNNKCSVQKGACTCIGFEKIRIDDLDSCDKIPTINDLFITMIFFSICGTLLCGFGAIAGLVGLTSVPRSQPTTLPRKPKSAKSSTLTLEHNNYKPNDTKKQDQVDNKYKIESQQPKDQYYDKDRREDYYPEDRRDGYYDDRDRLRDDRRRDDYDRDRYRDDRRDDYERDRYRDDRRDDYYDRDRYDRDDRRDDYHDRDRYRDDYDRYSDRSYGRDSYDRRSYDRDSYYDDRRSQEGRKTPTYL</sequence>
<dbReference type="AlphaFoldDB" id="A0A913XSK5"/>
<evidence type="ECO:0000256" key="1">
    <source>
        <dbReference type="SAM" id="MobiDB-lite"/>
    </source>
</evidence>
<feature type="transmembrane region" description="Helical" evidence="2">
    <location>
        <begin position="12"/>
        <end position="36"/>
    </location>
</feature>
<dbReference type="RefSeq" id="XP_020909597.1">
    <property type="nucleotide sequence ID" value="XM_021053938.1"/>
</dbReference>
<organism evidence="3 4">
    <name type="scientific">Exaiptasia diaphana</name>
    <name type="common">Tropical sea anemone</name>
    <name type="synonym">Aiptasia pulchella</name>
    <dbReference type="NCBI Taxonomy" id="2652724"/>
    <lineage>
        <taxon>Eukaryota</taxon>
        <taxon>Metazoa</taxon>
        <taxon>Cnidaria</taxon>
        <taxon>Anthozoa</taxon>
        <taxon>Hexacorallia</taxon>
        <taxon>Actiniaria</taxon>
        <taxon>Aiptasiidae</taxon>
        <taxon>Exaiptasia</taxon>
    </lineage>
</organism>
<feature type="transmembrane region" description="Helical" evidence="2">
    <location>
        <begin position="68"/>
        <end position="87"/>
    </location>
</feature>
<name>A0A913XSK5_EXADI</name>
<feature type="region of interest" description="Disordered" evidence="1">
    <location>
        <begin position="168"/>
        <end position="239"/>
    </location>
</feature>
<dbReference type="OrthoDB" id="5955466at2759"/>
<keyword evidence="2" id="KW-1133">Transmembrane helix</keyword>
<keyword evidence="2" id="KW-0812">Transmembrane</keyword>
<feature type="transmembrane region" description="Helical" evidence="2">
    <location>
        <begin position="137"/>
        <end position="163"/>
    </location>
</feature>
<feature type="compositionally biased region" description="Basic and acidic residues" evidence="1">
    <location>
        <begin position="218"/>
        <end position="239"/>
    </location>
</feature>
<reference evidence="3" key="1">
    <citation type="submission" date="2022-11" db="UniProtKB">
        <authorList>
            <consortium name="EnsemblMetazoa"/>
        </authorList>
    </citation>
    <scope>IDENTIFICATION</scope>
</reference>
<evidence type="ECO:0000313" key="3">
    <source>
        <dbReference type="EnsemblMetazoa" id="XP_020909597.1"/>
    </source>
</evidence>
<dbReference type="Proteomes" id="UP000887567">
    <property type="component" value="Unplaced"/>
</dbReference>
<evidence type="ECO:0000313" key="4">
    <source>
        <dbReference type="Proteomes" id="UP000887567"/>
    </source>
</evidence>
<dbReference type="OMA" id="GMESVRI"/>
<dbReference type="GeneID" id="110247503"/>
<feature type="compositionally biased region" description="Basic and acidic residues" evidence="1">
    <location>
        <begin position="196"/>
        <end position="210"/>
    </location>
</feature>
<keyword evidence="4" id="KW-1185">Reference proteome</keyword>
<accession>A0A913XSK5</accession>
<feature type="transmembrane region" description="Helical" evidence="2">
    <location>
        <begin position="42"/>
        <end position="61"/>
    </location>
</feature>